<keyword evidence="2" id="KW-1185">Reference proteome</keyword>
<evidence type="ECO:0000313" key="2">
    <source>
        <dbReference type="Proteomes" id="UP000053989"/>
    </source>
</evidence>
<dbReference type="HOGENOM" id="CLU_2924048_0_0_1"/>
<evidence type="ECO:0000313" key="1">
    <source>
        <dbReference type="EMBL" id="KIM59322.1"/>
    </source>
</evidence>
<name>A0A0C3A3Q5_9AGAM</name>
<dbReference type="EMBL" id="KN822075">
    <property type="protein sequence ID" value="KIM59322.1"/>
    <property type="molecule type" value="Genomic_DNA"/>
</dbReference>
<organism evidence="1 2">
    <name type="scientific">Scleroderma citrinum Foug A</name>
    <dbReference type="NCBI Taxonomy" id="1036808"/>
    <lineage>
        <taxon>Eukaryota</taxon>
        <taxon>Fungi</taxon>
        <taxon>Dikarya</taxon>
        <taxon>Basidiomycota</taxon>
        <taxon>Agaricomycotina</taxon>
        <taxon>Agaricomycetes</taxon>
        <taxon>Agaricomycetidae</taxon>
        <taxon>Boletales</taxon>
        <taxon>Sclerodermatineae</taxon>
        <taxon>Sclerodermataceae</taxon>
        <taxon>Scleroderma</taxon>
    </lineage>
</organism>
<protein>
    <submittedName>
        <fullName evidence="1">Uncharacterized protein</fullName>
    </submittedName>
</protein>
<sequence>MIDDDREVSVDTDISYCWSFIEITKHVSHRHLIGIIWFHPCQRYIGLDQLSGNTGFSLEAS</sequence>
<dbReference type="AlphaFoldDB" id="A0A0C3A3Q5"/>
<reference evidence="1 2" key="1">
    <citation type="submission" date="2014-04" db="EMBL/GenBank/DDBJ databases">
        <authorList>
            <consortium name="DOE Joint Genome Institute"/>
            <person name="Kuo A."/>
            <person name="Kohler A."/>
            <person name="Nagy L.G."/>
            <person name="Floudas D."/>
            <person name="Copeland A."/>
            <person name="Barry K.W."/>
            <person name="Cichocki N."/>
            <person name="Veneault-Fourrey C."/>
            <person name="LaButti K."/>
            <person name="Lindquist E.A."/>
            <person name="Lipzen A."/>
            <person name="Lundell T."/>
            <person name="Morin E."/>
            <person name="Murat C."/>
            <person name="Sun H."/>
            <person name="Tunlid A."/>
            <person name="Henrissat B."/>
            <person name="Grigoriev I.V."/>
            <person name="Hibbett D.S."/>
            <person name="Martin F."/>
            <person name="Nordberg H.P."/>
            <person name="Cantor M.N."/>
            <person name="Hua S.X."/>
        </authorList>
    </citation>
    <scope>NUCLEOTIDE SEQUENCE [LARGE SCALE GENOMIC DNA]</scope>
    <source>
        <strain evidence="1 2">Foug A</strain>
    </source>
</reference>
<accession>A0A0C3A3Q5</accession>
<gene>
    <name evidence="1" type="ORF">SCLCIDRAFT_1217884</name>
</gene>
<proteinExistence type="predicted"/>
<reference evidence="2" key="2">
    <citation type="submission" date="2015-01" db="EMBL/GenBank/DDBJ databases">
        <title>Evolutionary Origins and Diversification of the Mycorrhizal Mutualists.</title>
        <authorList>
            <consortium name="DOE Joint Genome Institute"/>
            <consortium name="Mycorrhizal Genomics Consortium"/>
            <person name="Kohler A."/>
            <person name="Kuo A."/>
            <person name="Nagy L.G."/>
            <person name="Floudas D."/>
            <person name="Copeland A."/>
            <person name="Barry K.W."/>
            <person name="Cichocki N."/>
            <person name="Veneault-Fourrey C."/>
            <person name="LaButti K."/>
            <person name="Lindquist E.A."/>
            <person name="Lipzen A."/>
            <person name="Lundell T."/>
            <person name="Morin E."/>
            <person name="Murat C."/>
            <person name="Riley R."/>
            <person name="Ohm R."/>
            <person name="Sun H."/>
            <person name="Tunlid A."/>
            <person name="Henrissat B."/>
            <person name="Grigoriev I.V."/>
            <person name="Hibbett D.S."/>
            <person name="Martin F."/>
        </authorList>
    </citation>
    <scope>NUCLEOTIDE SEQUENCE [LARGE SCALE GENOMIC DNA]</scope>
    <source>
        <strain evidence="2">Foug A</strain>
    </source>
</reference>
<dbReference type="Proteomes" id="UP000053989">
    <property type="component" value="Unassembled WGS sequence"/>
</dbReference>
<dbReference type="InParanoid" id="A0A0C3A3Q5"/>